<proteinExistence type="predicted"/>
<gene>
    <name evidence="2" type="ORF">SLEP1_g53317</name>
</gene>
<dbReference type="EMBL" id="BPVZ01000206">
    <property type="protein sequence ID" value="GKV46332.1"/>
    <property type="molecule type" value="Genomic_DNA"/>
</dbReference>
<dbReference type="Proteomes" id="UP001054252">
    <property type="component" value="Unassembled WGS sequence"/>
</dbReference>
<evidence type="ECO:0000256" key="1">
    <source>
        <dbReference type="SAM" id="MobiDB-lite"/>
    </source>
</evidence>
<keyword evidence="3" id="KW-1185">Reference proteome</keyword>
<name>A0AAV5MCY8_9ROSI</name>
<dbReference type="AlphaFoldDB" id="A0AAV5MCY8"/>
<accession>A0AAV5MCY8</accession>
<sequence>MVKAYLRYEPAAAFGVIVSVDSNITYDSSRKHLLAPALEKLGVWYVRQGGCVQTLTPYPSSCGPSLAVGPSTEIDSRMFTLKMYFKVKPVEANKPQTAAAAPCSTTSTSSSTRAPSTPRVPTKHKLQLLALDCRLLLAPHRLHPVSQWQIWLLGL</sequence>
<reference evidence="2 3" key="1">
    <citation type="journal article" date="2021" name="Commun. Biol.">
        <title>The genome of Shorea leprosula (Dipterocarpaceae) highlights the ecological relevance of drought in aseasonal tropical rainforests.</title>
        <authorList>
            <person name="Ng K.K.S."/>
            <person name="Kobayashi M.J."/>
            <person name="Fawcett J.A."/>
            <person name="Hatakeyama M."/>
            <person name="Paape T."/>
            <person name="Ng C.H."/>
            <person name="Ang C.C."/>
            <person name="Tnah L.H."/>
            <person name="Lee C.T."/>
            <person name="Nishiyama T."/>
            <person name="Sese J."/>
            <person name="O'Brien M.J."/>
            <person name="Copetti D."/>
            <person name="Mohd Noor M.I."/>
            <person name="Ong R.C."/>
            <person name="Putra M."/>
            <person name="Sireger I.Z."/>
            <person name="Indrioko S."/>
            <person name="Kosugi Y."/>
            <person name="Izuno A."/>
            <person name="Isagi Y."/>
            <person name="Lee S.L."/>
            <person name="Shimizu K.K."/>
        </authorList>
    </citation>
    <scope>NUCLEOTIDE SEQUENCE [LARGE SCALE GENOMIC DNA]</scope>
    <source>
        <strain evidence="2">214</strain>
    </source>
</reference>
<comment type="caution">
    <text evidence="2">The sequence shown here is derived from an EMBL/GenBank/DDBJ whole genome shotgun (WGS) entry which is preliminary data.</text>
</comment>
<organism evidence="2 3">
    <name type="scientific">Rubroshorea leprosula</name>
    <dbReference type="NCBI Taxonomy" id="152421"/>
    <lineage>
        <taxon>Eukaryota</taxon>
        <taxon>Viridiplantae</taxon>
        <taxon>Streptophyta</taxon>
        <taxon>Embryophyta</taxon>
        <taxon>Tracheophyta</taxon>
        <taxon>Spermatophyta</taxon>
        <taxon>Magnoliopsida</taxon>
        <taxon>eudicotyledons</taxon>
        <taxon>Gunneridae</taxon>
        <taxon>Pentapetalae</taxon>
        <taxon>rosids</taxon>
        <taxon>malvids</taxon>
        <taxon>Malvales</taxon>
        <taxon>Dipterocarpaceae</taxon>
        <taxon>Rubroshorea</taxon>
    </lineage>
</organism>
<feature type="region of interest" description="Disordered" evidence="1">
    <location>
        <begin position="96"/>
        <end position="119"/>
    </location>
</feature>
<protein>
    <submittedName>
        <fullName evidence="2">Uncharacterized protein</fullName>
    </submittedName>
</protein>
<evidence type="ECO:0000313" key="3">
    <source>
        <dbReference type="Proteomes" id="UP001054252"/>
    </source>
</evidence>
<evidence type="ECO:0000313" key="2">
    <source>
        <dbReference type="EMBL" id="GKV46332.1"/>
    </source>
</evidence>